<keyword evidence="2" id="KW-0812">Transmembrane</keyword>
<evidence type="ECO:0000313" key="4">
    <source>
        <dbReference type="Proteomes" id="UP000465221"/>
    </source>
</evidence>
<dbReference type="AlphaFoldDB" id="A0A8H3SF08"/>
<keyword evidence="2" id="KW-0472">Membrane</keyword>
<feature type="region of interest" description="Disordered" evidence="1">
    <location>
        <begin position="1"/>
        <end position="46"/>
    </location>
</feature>
<dbReference type="Proteomes" id="UP000465221">
    <property type="component" value="Unassembled WGS sequence"/>
</dbReference>
<sequence length="63" mass="6838">MTATDTATPDNLSEGSSPPSTLPVEETQVEKAQETQTPPPPPNGGWMAWLQVVGAFFLFFNSW</sequence>
<dbReference type="EMBL" id="BLKC01000164">
    <property type="protein sequence ID" value="GFF58033.1"/>
    <property type="molecule type" value="Genomic_DNA"/>
</dbReference>
<reference evidence="3 4" key="1">
    <citation type="submission" date="2020-01" db="EMBL/GenBank/DDBJ databases">
        <title>Draft genome sequence of Aspergillus udagawae IFM 46972.</title>
        <authorList>
            <person name="Takahashi H."/>
            <person name="Yaguchi T."/>
        </authorList>
    </citation>
    <scope>NUCLEOTIDE SEQUENCE [LARGE SCALE GENOMIC DNA]</scope>
    <source>
        <strain evidence="3 4">IFM 46972</strain>
    </source>
</reference>
<organism evidence="3 4">
    <name type="scientific">Aspergillus udagawae</name>
    <dbReference type="NCBI Taxonomy" id="91492"/>
    <lineage>
        <taxon>Eukaryota</taxon>
        <taxon>Fungi</taxon>
        <taxon>Dikarya</taxon>
        <taxon>Ascomycota</taxon>
        <taxon>Pezizomycotina</taxon>
        <taxon>Eurotiomycetes</taxon>
        <taxon>Eurotiomycetidae</taxon>
        <taxon>Eurotiales</taxon>
        <taxon>Aspergillaceae</taxon>
        <taxon>Aspergillus</taxon>
        <taxon>Aspergillus subgen. Fumigati</taxon>
    </lineage>
</organism>
<evidence type="ECO:0000256" key="1">
    <source>
        <dbReference type="SAM" id="MobiDB-lite"/>
    </source>
</evidence>
<feature type="compositionally biased region" description="Polar residues" evidence="1">
    <location>
        <begin position="1"/>
        <end position="19"/>
    </location>
</feature>
<comment type="caution">
    <text evidence="3">The sequence shown here is derived from an EMBL/GenBank/DDBJ whole genome shotgun (WGS) entry which is preliminary data.</text>
</comment>
<protein>
    <submittedName>
        <fullName evidence="3">Probable transporter MCH4</fullName>
    </submittedName>
</protein>
<keyword evidence="2" id="KW-1133">Transmembrane helix</keyword>
<feature type="transmembrane region" description="Helical" evidence="2">
    <location>
        <begin position="46"/>
        <end position="62"/>
    </location>
</feature>
<evidence type="ECO:0000313" key="3">
    <source>
        <dbReference type="EMBL" id="GFF58033.1"/>
    </source>
</evidence>
<name>A0A8H3SF08_9EURO</name>
<proteinExistence type="predicted"/>
<accession>A0A8H3SF08</accession>
<gene>
    <name evidence="3" type="ORF">IFM46972_10978</name>
</gene>
<evidence type="ECO:0000256" key="2">
    <source>
        <dbReference type="SAM" id="Phobius"/>
    </source>
</evidence>